<evidence type="ECO:0000256" key="6">
    <source>
        <dbReference type="ARBA" id="ARBA00023034"/>
    </source>
</evidence>
<dbReference type="Pfam" id="PF13632">
    <property type="entry name" value="Glyco_trans_2_3"/>
    <property type="match status" value="1"/>
</dbReference>
<keyword evidence="3" id="KW-0808">Transferase</keyword>
<keyword evidence="5 9" id="KW-1133">Transmembrane helix</keyword>
<feature type="transmembrane region" description="Helical" evidence="9">
    <location>
        <begin position="536"/>
        <end position="557"/>
    </location>
</feature>
<evidence type="ECO:0000313" key="12">
    <source>
        <dbReference type="Proteomes" id="UP001412067"/>
    </source>
</evidence>
<evidence type="ECO:0000256" key="8">
    <source>
        <dbReference type="ARBA" id="ARBA00023316"/>
    </source>
</evidence>
<dbReference type="PANTHER" id="PTHR32044">
    <property type="entry name" value="GLUCOMANNAN 4-BETA-MANNOSYLTRANSFERASE 9"/>
    <property type="match status" value="1"/>
</dbReference>
<dbReference type="Proteomes" id="UP001412067">
    <property type="component" value="Unassembled WGS sequence"/>
</dbReference>
<dbReference type="EMBL" id="JBBWWR010000005">
    <property type="protein sequence ID" value="KAK8966163.1"/>
    <property type="molecule type" value="Genomic_DNA"/>
</dbReference>
<comment type="subcellular location">
    <subcellularLocation>
        <location evidence="1">Golgi apparatus membrane</location>
        <topology evidence="1">Multi-pass membrane protein</topology>
    </subcellularLocation>
</comment>
<feature type="domain" description="Glycosyltransferase 2-like" evidence="10">
    <location>
        <begin position="222"/>
        <end position="426"/>
    </location>
</feature>
<evidence type="ECO:0000259" key="10">
    <source>
        <dbReference type="Pfam" id="PF13632"/>
    </source>
</evidence>
<evidence type="ECO:0000256" key="5">
    <source>
        <dbReference type="ARBA" id="ARBA00022989"/>
    </source>
</evidence>
<keyword evidence="12" id="KW-1185">Reference proteome</keyword>
<feature type="transmembrane region" description="Helical" evidence="9">
    <location>
        <begin position="388"/>
        <end position="413"/>
    </location>
</feature>
<keyword evidence="7 9" id="KW-0472">Membrane</keyword>
<evidence type="ECO:0000313" key="11">
    <source>
        <dbReference type="EMBL" id="KAK8966163.1"/>
    </source>
</evidence>
<sequence length="558" mass="63953">MENLGQPSYSMEWPPPPALLTERIWVRIEQAAAAALSEEAAAAAAICRTSAGIWRRARTAAVIPALKVMVWVCLAMSVMLFAEKISMAAAVLFIKLFRCSRPRQLYQWEPLPATAAGEVDPELGCPVYPFILVQIPMFNEREVYHLSIRAVCALTWPSDRLIIQVLDDSTDKATKDLVEKECERWREDGMNIQYISRDNRNGYKAGALREAMEIDDVKTCDYVAIFDADHQPPSDFLLQTIPFLIHNPDLALVQARWKFVNAYECLMTRIQEMSLNYHFKVEQESGSSTLAFFGFNGTAGVWRISAINEAKGWKDRTTVEDMDLAIRACLQGWKFVYVGELKVKSELPSTYKAYRYQQHRWACGPANLFRKTAFEIMRAKKASIWRKLYLIYNFFLARRIVSHIVTFFFYCVVIPLSCFFPEVRVPVWGVILIPAIITLLNAASTPRSLHLMVIWIFFETVMSFHRCKAVFIGLLQAGRVNEWIVTEKLGNTPKVKAIPSISIATKFCDRFHFMEIGVGIWLMLCAWQDFSYTRQYYYIYVFPSSIAFIIMGCGYVGR</sequence>
<keyword evidence="6" id="KW-0333">Golgi apparatus</keyword>
<dbReference type="SUPFAM" id="SSF53448">
    <property type="entry name" value="Nucleotide-diphospho-sugar transferases"/>
    <property type="match status" value="1"/>
</dbReference>
<keyword evidence="4 9" id="KW-0812">Transmembrane</keyword>
<keyword evidence="8" id="KW-0961">Cell wall biogenesis/degradation</keyword>
<gene>
    <name evidence="11" type="primary">CSLA9</name>
    <name evidence="11" type="ORF">KSP40_PGU004121</name>
</gene>
<feature type="transmembrane region" description="Helical" evidence="9">
    <location>
        <begin position="425"/>
        <end position="443"/>
    </location>
</feature>
<dbReference type="InterPro" id="IPR001173">
    <property type="entry name" value="Glyco_trans_2-like"/>
</dbReference>
<feature type="transmembrane region" description="Helical" evidence="9">
    <location>
        <begin position="68"/>
        <end position="94"/>
    </location>
</feature>
<evidence type="ECO:0000256" key="1">
    <source>
        <dbReference type="ARBA" id="ARBA00004653"/>
    </source>
</evidence>
<organism evidence="11 12">
    <name type="scientific">Platanthera guangdongensis</name>
    <dbReference type="NCBI Taxonomy" id="2320717"/>
    <lineage>
        <taxon>Eukaryota</taxon>
        <taxon>Viridiplantae</taxon>
        <taxon>Streptophyta</taxon>
        <taxon>Embryophyta</taxon>
        <taxon>Tracheophyta</taxon>
        <taxon>Spermatophyta</taxon>
        <taxon>Magnoliopsida</taxon>
        <taxon>Liliopsida</taxon>
        <taxon>Asparagales</taxon>
        <taxon>Orchidaceae</taxon>
        <taxon>Orchidoideae</taxon>
        <taxon>Orchideae</taxon>
        <taxon>Orchidinae</taxon>
        <taxon>Platanthera</taxon>
    </lineage>
</organism>
<reference evidence="11 12" key="1">
    <citation type="journal article" date="2022" name="Nat. Plants">
        <title>Genomes of leafy and leafless Platanthera orchids illuminate the evolution of mycoheterotrophy.</title>
        <authorList>
            <person name="Li M.H."/>
            <person name="Liu K.W."/>
            <person name="Li Z."/>
            <person name="Lu H.C."/>
            <person name="Ye Q.L."/>
            <person name="Zhang D."/>
            <person name="Wang J.Y."/>
            <person name="Li Y.F."/>
            <person name="Zhong Z.M."/>
            <person name="Liu X."/>
            <person name="Yu X."/>
            <person name="Liu D.K."/>
            <person name="Tu X.D."/>
            <person name="Liu B."/>
            <person name="Hao Y."/>
            <person name="Liao X.Y."/>
            <person name="Jiang Y.T."/>
            <person name="Sun W.H."/>
            <person name="Chen J."/>
            <person name="Chen Y.Q."/>
            <person name="Ai Y."/>
            <person name="Zhai J.W."/>
            <person name="Wu S.S."/>
            <person name="Zhou Z."/>
            <person name="Hsiao Y.Y."/>
            <person name="Wu W.L."/>
            <person name="Chen Y.Y."/>
            <person name="Lin Y.F."/>
            <person name="Hsu J.L."/>
            <person name="Li C.Y."/>
            <person name="Wang Z.W."/>
            <person name="Zhao X."/>
            <person name="Zhong W.Y."/>
            <person name="Ma X.K."/>
            <person name="Ma L."/>
            <person name="Huang J."/>
            <person name="Chen G.Z."/>
            <person name="Huang M.Z."/>
            <person name="Huang L."/>
            <person name="Peng D.H."/>
            <person name="Luo Y.B."/>
            <person name="Zou S.Q."/>
            <person name="Chen S.P."/>
            <person name="Lan S."/>
            <person name="Tsai W.C."/>
            <person name="Van de Peer Y."/>
            <person name="Liu Z.J."/>
        </authorList>
    </citation>
    <scope>NUCLEOTIDE SEQUENCE [LARGE SCALE GENOMIC DNA]</scope>
    <source>
        <strain evidence="11">Lor288</strain>
    </source>
</reference>
<name>A0ABR2MPQ2_9ASPA</name>
<proteinExistence type="predicted"/>
<feature type="transmembrane region" description="Helical" evidence="9">
    <location>
        <begin position="511"/>
        <end position="530"/>
    </location>
</feature>
<comment type="caution">
    <text evidence="11">The sequence shown here is derived from an EMBL/GenBank/DDBJ whole genome shotgun (WGS) entry which is preliminary data.</text>
</comment>
<accession>A0ABR2MPQ2</accession>
<dbReference type="Gene3D" id="3.90.550.10">
    <property type="entry name" value="Spore Coat Polysaccharide Biosynthesis Protein SpsA, Chain A"/>
    <property type="match status" value="1"/>
</dbReference>
<dbReference type="PANTHER" id="PTHR32044:SF21">
    <property type="entry name" value="GLUCOMANNAN 4-BETA-MANNOSYLTRANSFERASE 3-RELATED"/>
    <property type="match status" value="1"/>
</dbReference>
<evidence type="ECO:0000256" key="2">
    <source>
        <dbReference type="ARBA" id="ARBA00022676"/>
    </source>
</evidence>
<evidence type="ECO:0000256" key="7">
    <source>
        <dbReference type="ARBA" id="ARBA00023136"/>
    </source>
</evidence>
<protein>
    <submittedName>
        <fullName evidence="11">Glucomannan 4-beta-mannosyltransferase 9</fullName>
    </submittedName>
</protein>
<evidence type="ECO:0000256" key="3">
    <source>
        <dbReference type="ARBA" id="ARBA00022679"/>
    </source>
</evidence>
<dbReference type="CDD" id="cd06437">
    <property type="entry name" value="CESA_CaSu_A2"/>
    <property type="match status" value="1"/>
</dbReference>
<evidence type="ECO:0000256" key="9">
    <source>
        <dbReference type="SAM" id="Phobius"/>
    </source>
</evidence>
<evidence type="ECO:0000256" key="4">
    <source>
        <dbReference type="ARBA" id="ARBA00022692"/>
    </source>
</evidence>
<dbReference type="InterPro" id="IPR029044">
    <property type="entry name" value="Nucleotide-diphossugar_trans"/>
</dbReference>
<keyword evidence="2" id="KW-0328">Glycosyltransferase</keyword>